<dbReference type="Proteomes" id="UP001151582">
    <property type="component" value="Unassembled WGS sequence"/>
</dbReference>
<dbReference type="InterPro" id="IPR051012">
    <property type="entry name" value="CellSynth/LPSAsmb/PSIAsmb"/>
</dbReference>
<keyword evidence="2 3" id="KW-0802">TPR repeat</keyword>
<feature type="repeat" description="TPR" evidence="3">
    <location>
        <begin position="146"/>
        <end position="179"/>
    </location>
</feature>
<keyword evidence="5" id="KW-1185">Reference proteome</keyword>
<evidence type="ECO:0000256" key="1">
    <source>
        <dbReference type="ARBA" id="ARBA00022737"/>
    </source>
</evidence>
<name>A0A9W8B799_9FUNG</name>
<dbReference type="Pfam" id="PF07719">
    <property type="entry name" value="TPR_2"/>
    <property type="match status" value="1"/>
</dbReference>
<dbReference type="Gene3D" id="1.25.40.10">
    <property type="entry name" value="Tetratricopeptide repeat domain"/>
    <property type="match status" value="1"/>
</dbReference>
<dbReference type="EMBL" id="JANBQB010000031">
    <property type="protein sequence ID" value="KAJ1984085.1"/>
    <property type="molecule type" value="Genomic_DNA"/>
</dbReference>
<dbReference type="InterPro" id="IPR011990">
    <property type="entry name" value="TPR-like_helical_dom_sf"/>
</dbReference>
<accession>A0A9W8B799</accession>
<dbReference type="Pfam" id="PF13424">
    <property type="entry name" value="TPR_12"/>
    <property type="match status" value="1"/>
</dbReference>
<evidence type="ECO:0008006" key="6">
    <source>
        <dbReference type="Google" id="ProtNLM"/>
    </source>
</evidence>
<evidence type="ECO:0000313" key="4">
    <source>
        <dbReference type="EMBL" id="KAJ1984085.1"/>
    </source>
</evidence>
<dbReference type="PROSITE" id="PS50005">
    <property type="entry name" value="TPR"/>
    <property type="match status" value="2"/>
</dbReference>
<evidence type="ECO:0000313" key="5">
    <source>
        <dbReference type="Proteomes" id="UP001151582"/>
    </source>
</evidence>
<reference evidence="4" key="1">
    <citation type="submission" date="2022-07" db="EMBL/GenBank/DDBJ databases">
        <title>Phylogenomic reconstructions and comparative analyses of Kickxellomycotina fungi.</title>
        <authorList>
            <person name="Reynolds N.K."/>
            <person name="Stajich J.E."/>
            <person name="Barry K."/>
            <person name="Grigoriev I.V."/>
            <person name="Crous P."/>
            <person name="Smith M.E."/>
        </authorList>
    </citation>
    <scope>NUCLEOTIDE SEQUENCE</scope>
    <source>
        <strain evidence="4">RSA 567</strain>
    </source>
</reference>
<comment type="caution">
    <text evidence="4">The sequence shown here is derived from an EMBL/GenBank/DDBJ whole genome shotgun (WGS) entry which is preliminary data.</text>
</comment>
<sequence>MFFFKPCSGGLWRALSRSDSTASSISPLRQSSTISPDPSAQAKAQQLIQEGTELLQRGQVTEASHLFRQSTEFHATATAYFNLGVCHYQSQHITEAVVAWQQSLDLAPDHADAHVNLASAHFLHLKDAPKALAHLETAVTLAPEDGQVYYNYGCILEASGQLEQAIEKYRRALDLGVKRADINLRNAMARFLKAQTTKPPSSSS</sequence>
<evidence type="ECO:0000256" key="3">
    <source>
        <dbReference type="PROSITE-ProRule" id="PRU00339"/>
    </source>
</evidence>
<dbReference type="InterPro" id="IPR013105">
    <property type="entry name" value="TPR_2"/>
</dbReference>
<evidence type="ECO:0000256" key="2">
    <source>
        <dbReference type="ARBA" id="ARBA00022803"/>
    </source>
</evidence>
<dbReference type="SUPFAM" id="SSF48452">
    <property type="entry name" value="TPR-like"/>
    <property type="match status" value="1"/>
</dbReference>
<dbReference type="AlphaFoldDB" id="A0A9W8B799"/>
<protein>
    <recommendedName>
        <fullName evidence="6">Tetratricopeptide repeat protein</fullName>
    </recommendedName>
</protein>
<dbReference type="OrthoDB" id="1926212at2759"/>
<dbReference type="SMART" id="SM00028">
    <property type="entry name" value="TPR"/>
    <property type="match status" value="3"/>
</dbReference>
<keyword evidence="1" id="KW-0677">Repeat</keyword>
<proteinExistence type="predicted"/>
<organism evidence="4 5">
    <name type="scientific">Dimargaris verticillata</name>
    <dbReference type="NCBI Taxonomy" id="2761393"/>
    <lineage>
        <taxon>Eukaryota</taxon>
        <taxon>Fungi</taxon>
        <taxon>Fungi incertae sedis</taxon>
        <taxon>Zoopagomycota</taxon>
        <taxon>Kickxellomycotina</taxon>
        <taxon>Dimargaritomycetes</taxon>
        <taxon>Dimargaritales</taxon>
        <taxon>Dimargaritaceae</taxon>
        <taxon>Dimargaris</taxon>
    </lineage>
</organism>
<dbReference type="PANTHER" id="PTHR45586:SF1">
    <property type="entry name" value="LIPOPOLYSACCHARIDE ASSEMBLY PROTEIN B"/>
    <property type="match status" value="1"/>
</dbReference>
<dbReference type="InterPro" id="IPR019734">
    <property type="entry name" value="TPR_rpt"/>
</dbReference>
<dbReference type="PANTHER" id="PTHR45586">
    <property type="entry name" value="TPR REPEAT-CONTAINING PROTEIN PA4667"/>
    <property type="match status" value="1"/>
</dbReference>
<feature type="repeat" description="TPR" evidence="3">
    <location>
        <begin position="77"/>
        <end position="110"/>
    </location>
</feature>
<gene>
    <name evidence="4" type="ORF">H4R34_000890</name>
</gene>